<proteinExistence type="predicted"/>
<gene>
    <name evidence="1" type="ORF">L195_g003335</name>
</gene>
<accession>A0A2K3NUY8</accession>
<dbReference type="Proteomes" id="UP000236291">
    <property type="component" value="Unassembled WGS sequence"/>
</dbReference>
<protein>
    <submittedName>
        <fullName evidence="1">Retrotransposon-related protein</fullName>
    </submittedName>
</protein>
<comment type="caution">
    <text evidence="1">The sequence shown here is derived from an EMBL/GenBank/DDBJ whole genome shotgun (WGS) entry which is preliminary data.</text>
</comment>
<dbReference type="PANTHER" id="PTHR15503:SF22">
    <property type="entry name" value="TRANSPOSON TY3-I GAG POLYPROTEIN"/>
    <property type="match status" value="1"/>
</dbReference>
<organism evidence="1 2">
    <name type="scientific">Trifolium pratense</name>
    <name type="common">Red clover</name>
    <dbReference type="NCBI Taxonomy" id="57577"/>
    <lineage>
        <taxon>Eukaryota</taxon>
        <taxon>Viridiplantae</taxon>
        <taxon>Streptophyta</taxon>
        <taxon>Embryophyta</taxon>
        <taxon>Tracheophyta</taxon>
        <taxon>Spermatophyta</taxon>
        <taxon>Magnoliopsida</taxon>
        <taxon>eudicotyledons</taxon>
        <taxon>Gunneridae</taxon>
        <taxon>Pentapetalae</taxon>
        <taxon>rosids</taxon>
        <taxon>fabids</taxon>
        <taxon>Fabales</taxon>
        <taxon>Fabaceae</taxon>
        <taxon>Papilionoideae</taxon>
        <taxon>50 kb inversion clade</taxon>
        <taxon>NPAAA clade</taxon>
        <taxon>Hologalegina</taxon>
        <taxon>IRL clade</taxon>
        <taxon>Trifolieae</taxon>
        <taxon>Trifolium</taxon>
    </lineage>
</organism>
<dbReference type="PANTHER" id="PTHR15503">
    <property type="entry name" value="LDOC1 RELATED"/>
    <property type="match status" value="1"/>
</dbReference>
<dbReference type="CDD" id="cd00303">
    <property type="entry name" value="retropepsin_like"/>
    <property type="match status" value="1"/>
</dbReference>
<dbReference type="EMBL" id="ASHM01001540">
    <property type="protein sequence ID" value="PNY06856.1"/>
    <property type="molecule type" value="Genomic_DNA"/>
</dbReference>
<dbReference type="InterPro" id="IPR032567">
    <property type="entry name" value="RTL1-rel"/>
</dbReference>
<dbReference type="AlphaFoldDB" id="A0A2K3NUY8"/>
<dbReference type="Gene3D" id="3.10.10.10">
    <property type="entry name" value="HIV Type 1 Reverse Transcriptase, subunit A, domain 1"/>
    <property type="match status" value="1"/>
</dbReference>
<dbReference type="InterPro" id="IPR043502">
    <property type="entry name" value="DNA/RNA_pol_sf"/>
</dbReference>
<reference evidence="1 2" key="2">
    <citation type="journal article" date="2017" name="Front. Plant Sci.">
        <title>Gene Classification and Mining of Molecular Markers Useful in Red Clover (Trifolium pratense) Breeding.</title>
        <authorList>
            <person name="Istvanek J."/>
            <person name="Dluhosova J."/>
            <person name="Dluhos P."/>
            <person name="Patkova L."/>
            <person name="Nedelnik J."/>
            <person name="Repkova J."/>
        </authorList>
    </citation>
    <scope>NUCLEOTIDE SEQUENCE [LARGE SCALE GENOMIC DNA]</scope>
    <source>
        <strain evidence="2">cv. Tatra</strain>
        <tissue evidence="1">Young leaves</tissue>
    </source>
</reference>
<sequence>MGQPKPIPAEASLHQFKRLFSTNALDTLLHLQPITQTEPNNQAQTHDPAITNLITKFSYLFTEPTSLPPPRPTDHQIPLLHNSDPVSIRPYRYPQFQKREIELQIQQMLSQGIIRPSSSAFSSPTLKMLGQIHKQNLQVLIDSGSTHNFIQDHVAKSLGLILEPTQAFQVLVGNGEELNCYSMSCQTPPLPG</sequence>
<evidence type="ECO:0000313" key="2">
    <source>
        <dbReference type="Proteomes" id="UP000236291"/>
    </source>
</evidence>
<name>A0A2K3NUY8_TRIPR</name>
<reference evidence="1 2" key="1">
    <citation type="journal article" date="2014" name="Am. J. Bot.">
        <title>Genome assembly and annotation for red clover (Trifolium pratense; Fabaceae).</title>
        <authorList>
            <person name="Istvanek J."/>
            <person name="Jaros M."/>
            <person name="Krenek A."/>
            <person name="Repkova J."/>
        </authorList>
    </citation>
    <scope>NUCLEOTIDE SEQUENCE [LARGE SCALE GENOMIC DNA]</scope>
    <source>
        <strain evidence="2">cv. Tatra</strain>
        <tissue evidence="1">Young leaves</tissue>
    </source>
</reference>
<dbReference type="SUPFAM" id="SSF56672">
    <property type="entry name" value="DNA/RNA polymerases"/>
    <property type="match status" value="1"/>
</dbReference>
<evidence type="ECO:0000313" key="1">
    <source>
        <dbReference type="EMBL" id="PNY06856.1"/>
    </source>
</evidence>